<sequence length="190" mass="21333">MTFQKYNVAIYSIWSAILLIVIGCGGPEPRKPIEVRSGTFFKASVERSKALLAKEEKKIQEIIEKDTAHEYVHSASGSWYRLDVANPATEYTPRPDDLVIMTYNIIGLDNDTIYSKDDIGVLTYKVDKQELFPGLRNSVKLLKEGETGTFLFPSSLAYGYHGDEKRIGVNTPIKTTLSILKIEKNNDSIP</sequence>
<dbReference type="InterPro" id="IPR001179">
    <property type="entry name" value="PPIase_FKBP_dom"/>
</dbReference>
<proteinExistence type="inferred from homology"/>
<feature type="transmembrane region" description="Helical" evidence="5">
    <location>
        <begin position="6"/>
        <end position="26"/>
    </location>
</feature>
<keyword evidence="3 4" id="KW-0413">Isomerase</keyword>
<keyword evidence="5" id="KW-1133">Transmembrane helix</keyword>
<feature type="domain" description="PPIase FKBP-type" evidence="6">
    <location>
        <begin position="96"/>
        <end position="183"/>
    </location>
</feature>
<keyword evidence="2 3" id="KW-0697">Rotamase</keyword>
<evidence type="ECO:0000256" key="4">
    <source>
        <dbReference type="RuleBase" id="RU003915"/>
    </source>
</evidence>
<protein>
    <recommendedName>
        <fullName evidence="4">Peptidyl-prolyl cis-trans isomerase</fullName>
        <ecNumber evidence="4">5.2.1.8</ecNumber>
    </recommendedName>
</protein>
<dbReference type="InterPro" id="IPR019869">
    <property type="entry name" value="Motility-assoc_PPIase_GldI"/>
</dbReference>
<evidence type="ECO:0000256" key="5">
    <source>
        <dbReference type="SAM" id="Phobius"/>
    </source>
</evidence>
<organism evidence="7 8">
    <name type="scientific">Pricia mediterranea</name>
    <dbReference type="NCBI Taxonomy" id="3076079"/>
    <lineage>
        <taxon>Bacteria</taxon>
        <taxon>Pseudomonadati</taxon>
        <taxon>Bacteroidota</taxon>
        <taxon>Flavobacteriia</taxon>
        <taxon>Flavobacteriales</taxon>
        <taxon>Flavobacteriaceae</taxon>
        <taxon>Pricia</taxon>
    </lineage>
</organism>
<dbReference type="InterPro" id="IPR046357">
    <property type="entry name" value="PPIase_dom_sf"/>
</dbReference>
<keyword evidence="5" id="KW-0472">Membrane</keyword>
<dbReference type="RefSeq" id="WP_314016241.1">
    <property type="nucleotide sequence ID" value="NZ_JAVTTP010000001.1"/>
</dbReference>
<comment type="similarity">
    <text evidence="4">Belongs to the FKBP-type PPIase family.</text>
</comment>
<evidence type="ECO:0000313" key="8">
    <source>
        <dbReference type="Proteomes" id="UP001250656"/>
    </source>
</evidence>
<reference evidence="7 8" key="1">
    <citation type="submission" date="2023-09" db="EMBL/GenBank/DDBJ databases">
        <title>Novel taxa isolated from Blanes Bay.</title>
        <authorList>
            <person name="Rey-Velasco X."/>
            <person name="Lucena T."/>
        </authorList>
    </citation>
    <scope>NUCLEOTIDE SEQUENCE [LARGE SCALE GENOMIC DNA]</scope>
    <source>
        <strain evidence="7 8">S334</strain>
    </source>
</reference>
<name>A0ABU3L928_9FLAO</name>
<dbReference type="PROSITE" id="PS50059">
    <property type="entry name" value="FKBP_PPIASE"/>
    <property type="match status" value="1"/>
</dbReference>
<dbReference type="Pfam" id="PF00254">
    <property type="entry name" value="FKBP_C"/>
    <property type="match status" value="1"/>
</dbReference>
<accession>A0ABU3L928</accession>
<dbReference type="Proteomes" id="UP001250656">
    <property type="component" value="Unassembled WGS sequence"/>
</dbReference>
<dbReference type="NCBIfam" id="TIGR03516">
    <property type="entry name" value="ppisom_GldI"/>
    <property type="match status" value="1"/>
</dbReference>
<dbReference type="SUPFAM" id="SSF54534">
    <property type="entry name" value="FKBP-like"/>
    <property type="match status" value="1"/>
</dbReference>
<evidence type="ECO:0000259" key="6">
    <source>
        <dbReference type="PROSITE" id="PS50059"/>
    </source>
</evidence>
<dbReference type="PROSITE" id="PS51257">
    <property type="entry name" value="PROKAR_LIPOPROTEIN"/>
    <property type="match status" value="1"/>
</dbReference>
<evidence type="ECO:0000313" key="7">
    <source>
        <dbReference type="EMBL" id="MDT7829982.1"/>
    </source>
</evidence>
<comment type="catalytic activity">
    <reaction evidence="1 3 4">
        <text>[protein]-peptidylproline (omega=180) = [protein]-peptidylproline (omega=0)</text>
        <dbReference type="Rhea" id="RHEA:16237"/>
        <dbReference type="Rhea" id="RHEA-COMP:10747"/>
        <dbReference type="Rhea" id="RHEA-COMP:10748"/>
        <dbReference type="ChEBI" id="CHEBI:83833"/>
        <dbReference type="ChEBI" id="CHEBI:83834"/>
        <dbReference type="EC" id="5.2.1.8"/>
    </reaction>
</comment>
<evidence type="ECO:0000256" key="2">
    <source>
        <dbReference type="ARBA" id="ARBA00023110"/>
    </source>
</evidence>
<dbReference type="EMBL" id="JAVTTP010000001">
    <property type="protein sequence ID" value="MDT7829982.1"/>
    <property type="molecule type" value="Genomic_DNA"/>
</dbReference>
<evidence type="ECO:0000256" key="3">
    <source>
        <dbReference type="PROSITE-ProRule" id="PRU00277"/>
    </source>
</evidence>
<gene>
    <name evidence="7" type="primary">gldI</name>
    <name evidence="7" type="ORF">RQM65_15045</name>
</gene>
<evidence type="ECO:0000256" key="1">
    <source>
        <dbReference type="ARBA" id="ARBA00000971"/>
    </source>
</evidence>
<dbReference type="EC" id="5.2.1.8" evidence="4"/>
<keyword evidence="8" id="KW-1185">Reference proteome</keyword>
<dbReference type="Gene3D" id="3.10.50.40">
    <property type="match status" value="1"/>
</dbReference>
<comment type="caution">
    <text evidence="7">The sequence shown here is derived from an EMBL/GenBank/DDBJ whole genome shotgun (WGS) entry which is preliminary data.</text>
</comment>
<keyword evidence="5" id="KW-0812">Transmembrane</keyword>